<dbReference type="OMA" id="QKIEPSY"/>
<dbReference type="InterPro" id="IPR059162">
    <property type="entry name" value="RIIAD1"/>
</dbReference>
<dbReference type="RefSeq" id="XP_028545567.1">
    <property type="nucleotide sequence ID" value="XM_028689766.1"/>
</dbReference>
<sequence length="175" mass="20880">MFRLDDPKINKFRDSQTDQREPLDEGLKNEIQEKLLNFPTSLNAKFALSSLDFQKIQPSHFLTNNLNKRPIDDKCEDIAFEKEIDEEREEKEKITLFDLSEEQKTQVKNFKINKVIQNEIYLKKNKILKYLIQIFLCDLLKEKPDDVYEYAAYYFTHPELKQNIASKLRTILNKS</sequence>
<feature type="region of interest" description="Disordered" evidence="1">
    <location>
        <begin position="1"/>
        <end position="23"/>
    </location>
</feature>
<keyword evidence="3" id="KW-1185">Reference proteome</keyword>
<dbReference type="Proteomes" id="UP000195521">
    <property type="component" value="Unassembled WGS sequence"/>
</dbReference>
<evidence type="ECO:0000313" key="2">
    <source>
        <dbReference type="EMBL" id="GAW82978.1"/>
    </source>
</evidence>
<evidence type="ECO:0000256" key="1">
    <source>
        <dbReference type="SAM" id="MobiDB-lite"/>
    </source>
</evidence>
<reference evidence="3" key="1">
    <citation type="submission" date="2017-04" db="EMBL/GenBank/DDBJ databases">
        <title>Plasmodium gonderi genome.</title>
        <authorList>
            <person name="Arisue N."/>
            <person name="Honma H."/>
            <person name="Kawai S."/>
            <person name="Tougan T."/>
            <person name="Tanabe K."/>
            <person name="Horii T."/>
        </authorList>
    </citation>
    <scope>NUCLEOTIDE SEQUENCE [LARGE SCALE GENOMIC DNA]</scope>
    <source>
        <strain evidence="3">ATCC 30045</strain>
    </source>
</reference>
<organism evidence="2 3">
    <name type="scientific">Plasmodium gonderi</name>
    <dbReference type="NCBI Taxonomy" id="77519"/>
    <lineage>
        <taxon>Eukaryota</taxon>
        <taxon>Sar</taxon>
        <taxon>Alveolata</taxon>
        <taxon>Apicomplexa</taxon>
        <taxon>Aconoidasida</taxon>
        <taxon>Haemosporida</taxon>
        <taxon>Plasmodiidae</taxon>
        <taxon>Plasmodium</taxon>
        <taxon>Plasmodium (Plasmodium)</taxon>
    </lineage>
</organism>
<dbReference type="AlphaFoldDB" id="A0A1Y1JN60"/>
<dbReference type="GeneID" id="39749716"/>
<dbReference type="EMBL" id="BDQF01000014">
    <property type="protein sequence ID" value="GAW82978.1"/>
    <property type="molecule type" value="Genomic_DNA"/>
</dbReference>
<dbReference type="OrthoDB" id="10249338at2759"/>
<gene>
    <name evidence="2" type="ORF">PGO_132500</name>
</gene>
<proteinExistence type="predicted"/>
<protein>
    <recommendedName>
        <fullName evidence="4">RIIa domain-containing protein</fullName>
    </recommendedName>
</protein>
<comment type="caution">
    <text evidence="2">The sequence shown here is derived from an EMBL/GenBank/DDBJ whole genome shotgun (WGS) entry which is preliminary data.</text>
</comment>
<evidence type="ECO:0000313" key="3">
    <source>
        <dbReference type="Proteomes" id="UP000195521"/>
    </source>
</evidence>
<dbReference type="CDD" id="cd22971">
    <property type="entry name" value="DD_RIIAD1"/>
    <property type="match status" value="1"/>
</dbReference>
<name>A0A1Y1JN60_PLAGO</name>
<accession>A0A1Y1JN60</accession>
<evidence type="ECO:0008006" key="4">
    <source>
        <dbReference type="Google" id="ProtNLM"/>
    </source>
</evidence>
<dbReference type="SUPFAM" id="SSF47391">
    <property type="entry name" value="Dimerization-anchoring domain of cAMP-dependent PK regulatory subunit"/>
    <property type="match status" value="1"/>
</dbReference>